<feature type="compositionally biased region" description="Polar residues" evidence="1">
    <location>
        <begin position="160"/>
        <end position="179"/>
    </location>
</feature>
<dbReference type="VEuPathDB" id="VectorBase:SCAU007165"/>
<dbReference type="Proteomes" id="UP000095300">
    <property type="component" value="Unassembled WGS sequence"/>
</dbReference>
<protein>
    <submittedName>
        <fullName evidence="2">Uncharacterized protein</fullName>
    </submittedName>
</protein>
<feature type="region of interest" description="Disordered" evidence="1">
    <location>
        <begin position="79"/>
        <end position="179"/>
    </location>
</feature>
<accession>A0A1I8PE13</accession>
<feature type="region of interest" description="Disordered" evidence="1">
    <location>
        <begin position="9"/>
        <end position="29"/>
    </location>
</feature>
<evidence type="ECO:0000313" key="2">
    <source>
        <dbReference type="EnsemblMetazoa" id="SCAU007165-PA"/>
    </source>
</evidence>
<dbReference type="STRING" id="35570.A0A1I8PE13"/>
<feature type="compositionally biased region" description="Basic and acidic residues" evidence="1">
    <location>
        <begin position="79"/>
        <end position="94"/>
    </location>
</feature>
<sequence>MSSLVILRNDGGSTECPANGPGPSDAGREEDLLATFGIHGYELLAFSQHCGLAKMRGRMKGWQLVKVRGMYVWVGDVDKGMEERCPNGESRKGESPNGKSPNGESRKGESRKGESPNGESPNGESPNDESPNGERPNGESPNGERPNGENPNGESRKGESSPNGESPNDESPNGESPKG</sequence>
<feature type="compositionally biased region" description="Basic and acidic residues" evidence="1">
    <location>
        <begin position="104"/>
        <end position="114"/>
    </location>
</feature>
<organism evidence="2 3">
    <name type="scientific">Stomoxys calcitrans</name>
    <name type="common">Stable fly</name>
    <name type="synonym">Conops calcitrans</name>
    <dbReference type="NCBI Taxonomy" id="35570"/>
    <lineage>
        <taxon>Eukaryota</taxon>
        <taxon>Metazoa</taxon>
        <taxon>Ecdysozoa</taxon>
        <taxon>Arthropoda</taxon>
        <taxon>Hexapoda</taxon>
        <taxon>Insecta</taxon>
        <taxon>Pterygota</taxon>
        <taxon>Neoptera</taxon>
        <taxon>Endopterygota</taxon>
        <taxon>Diptera</taxon>
        <taxon>Brachycera</taxon>
        <taxon>Muscomorpha</taxon>
        <taxon>Muscoidea</taxon>
        <taxon>Muscidae</taxon>
        <taxon>Stomoxys</taxon>
    </lineage>
</organism>
<feature type="compositionally biased region" description="Low complexity" evidence="1">
    <location>
        <begin position="138"/>
        <end position="153"/>
    </location>
</feature>
<gene>
    <name evidence="2" type="primary">106091394</name>
</gene>
<evidence type="ECO:0000313" key="3">
    <source>
        <dbReference type="Proteomes" id="UP000095300"/>
    </source>
</evidence>
<reference evidence="2" key="1">
    <citation type="submission" date="2020-05" db="UniProtKB">
        <authorList>
            <consortium name="EnsemblMetazoa"/>
        </authorList>
    </citation>
    <scope>IDENTIFICATION</scope>
    <source>
        <strain evidence="2">USDA</strain>
    </source>
</reference>
<keyword evidence="3" id="KW-1185">Reference proteome</keyword>
<dbReference type="AlphaFoldDB" id="A0A1I8PE13"/>
<feature type="compositionally biased region" description="Polar residues" evidence="1">
    <location>
        <begin position="117"/>
        <end position="130"/>
    </location>
</feature>
<proteinExistence type="predicted"/>
<name>A0A1I8PE13_STOCA</name>
<evidence type="ECO:0000256" key="1">
    <source>
        <dbReference type="SAM" id="MobiDB-lite"/>
    </source>
</evidence>
<dbReference type="EnsemblMetazoa" id="SCAU007165-RA">
    <property type="protein sequence ID" value="SCAU007165-PA"/>
    <property type="gene ID" value="SCAU007165"/>
</dbReference>